<gene>
    <name evidence="1" type="ORF">GKE97_05230</name>
</gene>
<reference evidence="1 2" key="1">
    <citation type="journal article" date="2019" name="Nat. Med.">
        <title>A library of human gut bacterial isolates paired with longitudinal multiomics data enables mechanistic microbiome research.</title>
        <authorList>
            <person name="Poyet M."/>
            <person name="Groussin M."/>
            <person name="Gibbons S.M."/>
            <person name="Avila-Pacheco J."/>
            <person name="Jiang X."/>
            <person name="Kearney S.M."/>
            <person name="Perrotta A.R."/>
            <person name="Berdy B."/>
            <person name="Zhao S."/>
            <person name="Lieberman T.D."/>
            <person name="Swanson P.K."/>
            <person name="Smith M."/>
            <person name="Roesemann S."/>
            <person name="Alexander J.E."/>
            <person name="Rich S.A."/>
            <person name="Livny J."/>
            <person name="Vlamakis H."/>
            <person name="Clish C."/>
            <person name="Bullock K."/>
            <person name="Deik A."/>
            <person name="Scott J."/>
            <person name="Pierce K.A."/>
            <person name="Xavier R.J."/>
            <person name="Alm E.J."/>
        </authorList>
    </citation>
    <scope>NUCLEOTIDE SEQUENCE [LARGE SCALE GENOMIC DNA]</scope>
    <source>
        <strain evidence="1 2">BIOML-A2</strain>
    </source>
</reference>
<proteinExistence type="predicted"/>
<dbReference type="Proteomes" id="UP000434475">
    <property type="component" value="Unassembled WGS sequence"/>
</dbReference>
<name>A0A6I2QZ15_FLAPL</name>
<dbReference type="RefSeq" id="WP_172697343.1">
    <property type="nucleotide sequence ID" value="NZ_WKPR01000004.1"/>
</dbReference>
<evidence type="ECO:0000313" key="1">
    <source>
        <dbReference type="EMBL" id="MSB18919.1"/>
    </source>
</evidence>
<dbReference type="AlphaFoldDB" id="A0A6I2QZ15"/>
<dbReference type="EMBL" id="WKPR01000004">
    <property type="protein sequence ID" value="MSB18919.1"/>
    <property type="molecule type" value="Genomic_DNA"/>
</dbReference>
<sequence>MTVVTTISWIRFAQLQVCKTDIDVVLLISQDCKTAGDADFRIVGYANELDLGEVDQTSFCDLHPAGIIHFNLTTDLIGDDAVFAKRRTDGFAKRTIARLPYLDRSSACRLLRQGCRR</sequence>
<evidence type="ECO:0000313" key="2">
    <source>
        <dbReference type="Proteomes" id="UP000434475"/>
    </source>
</evidence>
<organism evidence="1 2">
    <name type="scientific">Flavonifractor plautii</name>
    <name type="common">Fusobacterium plautii</name>
    <dbReference type="NCBI Taxonomy" id="292800"/>
    <lineage>
        <taxon>Bacteria</taxon>
        <taxon>Bacillati</taxon>
        <taxon>Bacillota</taxon>
        <taxon>Clostridia</taxon>
        <taxon>Eubacteriales</taxon>
        <taxon>Oscillospiraceae</taxon>
        <taxon>Flavonifractor</taxon>
    </lineage>
</organism>
<protein>
    <submittedName>
        <fullName evidence="1">Uncharacterized protein</fullName>
    </submittedName>
</protein>
<comment type="caution">
    <text evidence="1">The sequence shown here is derived from an EMBL/GenBank/DDBJ whole genome shotgun (WGS) entry which is preliminary data.</text>
</comment>
<accession>A0A6I2QZ15</accession>